<feature type="region of interest" description="Disordered" evidence="4">
    <location>
        <begin position="723"/>
        <end position="744"/>
    </location>
</feature>
<feature type="region of interest" description="Disordered" evidence="4">
    <location>
        <begin position="582"/>
        <end position="633"/>
    </location>
</feature>
<protein>
    <submittedName>
        <fullName evidence="6">Chitinase A</fullName>
        <ecNumber evidence="6">3.2.1.14</ecNumber>
    </submittedName>
</protein>
<dbReference type="GO" id="GO:0030246">
    <property type="term" value="F:carbohydrate binding"/>
    <property type="evidence" value="ECO:0007669"/>
    <property type="project" value="InterPro"/>
</dbReference>
<dbReference type="Pfam" id="PF02839">
    <property type="entry name" value="CBM_5_12"/>
    <property type="match status" value="1"/>
</dbReference>
<dbReference type="CDD" id="cd12215">
    <property type="entry name" value="ChiC_BD"/>
    <property type="match status" value="3"/>
</dbReference>
<dbReference type="EMBL" id="NSIT01000071">
    <property type="protein sequence ID" value="PJE79408.1"/>
    <property type="molecule type" value="Genomic_DNA"/>
</dbReference>
<keyword evidence="2" id="KW-0119">Carbohydrate metabolism</keyword>
<dbReference type="InterPro" id="IPR011583">
    <property type="entry name" value="Chitinase_II/V-like_cat"/>
</dbReference>
<dbReference type="Gene3D" id="3.20.20.80">
    <property type="entry name" value="Glycosidases"/>
    <property type="match status" value="1"/>
</dbReference>
<dbReference type="AlphaFoldDB" id="A0A2H9T8C1"/>
<dbReference type="PANTHER" id="PTHR11177">
    <property type="entry name" value="CHITINASE"/>
    <property type="match status" value="1"/>
</dbReference>
<dbReference type="SMART" id="SM00636">
    <property type="entry name" value="Glyco_18"/>
    <property type="match status" value="1"/>
</dbReference>
<dbReference type="PANTHER" id="PTHR11177:SF317">
    <property type="entry name" value="CHITINASE 12-RELATED"/>
    <property type="match status" value="1"/>
</dbReference>
<dbReference type="SUPFAM" id="SSF54556">
    <property type="entry name" value="Chitinase insertion domain"/>
    <property type="match status" value="1"/>
</dbReference>
<evidence type="ECO:0000313" key="6">
    <source>
        <dbReference type="EMBL" id="PJE79408.1"/>
    </source>
</evidence>
<feature type="compositionally biased region" description="Polar residues" evidence="4">
    <location>
        <begin position="613"/>
        <end position="633"/>
    </location>
</feature>
<dbReference type="PROSITE" id="PS51910">
    <property type="entry name" value="GH18_2"/>
    <property type="match status" value="1"/>
</dbReference>
<dbReference type="PROSITE" id="PS01095">
    <property type="entry name" value="GH18_1"/>
    <property type="match status" value="1"/>
</dbReference>
<evidence type="ECO:0000259" key="5">
    <source>
        <dbReference type="PROSITE" id="PS51910"/>
    </source>
</evidence>
<feature type="region of interest" description="Disordered" evidence="4">
    <location>
        <begin position="37"/>
        <end position="60"/>
    </location>
</feature>
<evidence type="ECO:0000256" key="4">
    <source>
        <dbReference type="SAM" id="MobiDB-lite"/>
    </source>
</evidence>
<dbReference type="GO" id="GO:0008061">
    <property type="term" value="F:chitin binding"/>
    <property type="evidence" value="ECO:0007669"/>
    <property type="project" value="InterPro"/>
</dbReference>
<sequence>MKNFFNKKSFKTHLMIYPFFSAITLCQNIVAQADSSPVTNGSQLVKPNESGVADGNPSNKTRATFYKNRHTSIPHDREVGVYYASWGVHGGRDYAPHQLPVERISHVYIGFGGICGENPAAYNNGEGLRNSCNNLLGGAENGSYYLSSIKNLKKGEVSFIDDNWAYFDKNFDSPNGKYSGQLAGMIDWKNRNPKLKVIWSLGGWSYSRPFYDMANSASGRKLFIDSISHWLSEPVMGFVDGIDLDWEFPGGEGADSGIGNPSTDGRSYIILLKELRAELTRLGKKQGKVYELSTAIGVGPSKLRNFKASGSLIRDMLPHIDRLGLMTYDFHGAWDNKVGFNAALDRSDSDSTTLTIKEVIRLLEEEHRITDFSKISLGLAFYGRSHGNVSADSASSLIGASSSGAGQGGSIESGVYSYFDLYPNFIGPDGKGTNGWQTVYFPEYAGALLWNKSRQQVISYTPPKGIEAMTSYAKSKNMKGVFAWTVDDDNGMLLQAIHSAYGHNEKKFSPRRPKHVYAPRCSTFKGTIKSGMLFSEKGRIYKAGGWLSNCPGQGAAWENRQWQDMSSQYNNIVKTNTAVTTPVSTTNPVTTPHNSPQNPAATTPTPSYTPPTQQVSPVQGSTATSSGNQWSRNTVYNTGGSIVTHNGKQYKNKWWTQGEEPGQSNVWELIESLAPGEISNWTPSKAYPNADTIIRHNGVTYRNKWYANTGEEPGVSAVWERTDSASDAGGTKQWSPSATYSSPGTEVIHNGTKYRNKWWTKGDEPGQSMVWEEQ</sequence>
<gene>
    <name evidence="6" type="primary">chiA</name>
    <name evidence="6" type="ORF">CI610_01630</name>
</gene>
<dbReference type="InterPro" id="IPR029070">
    <property type="entry name" value="Chitinase_insertion_sf"/>
</dbReference>
<dbReference type="Pfam" id="PF00704">
    <property type="entry name" value="Glyco_hydro_18"/>
    <property type="match status" value="1"/>
</dbReference>
<dbReference type="InterPro" id="IPR001223">
    <property type="entry name" value="Glyco_hydro18_cat"/>
</dbReference>
<dbReference type="SUPFAM" id="SSF51055">
    <property type="entry name" value="Carbohydrate binding domain"/>
    <property type="match status" value="3"/>
</dbReference>
<dbReference type="Gene3D" id="2.10.10.20">
    <property type="entry name" value="Carbohydrate-binding module superfamily 5/12"/>
    <property type="match status" value="3"/>
</dbReference>
<name>A0A2H9T8C1_9ZZZZ</name>
<comment type="caution">
    <text evidence="6">The sequence shown here is derived from an EMBL/GenBank/DDBJ whole genome shotgun (WGS) entry which is preliminary data.</text>
</comment>
<evidence type="ECO:0000256" key="1">
    <source>
        <dbReference type="ARBA" id="ARBA00022801"/>
    </source>
</evidence>
<reference evidence="6" key="1">
    <citation type="journal article" date="2017" name="Appl. Environ. Microbiol.">
        <title>Molecular characterization of an Endozoicomonas-like organism causing infection in king scallop Pecten maximus L.</title>
        <authorList>
            <person name="Cano I."/>
            <person name="van Aerle R."/>
            <person name="Ross S."/>
            <person name="Verner-Jeffreys D.W."/>
            <person name="Paley R.K."/>
            <person name="Rimmer G."/>
            <person name="Ryder D."/>
            <person name="Hooper P."/>
            <person name="Stone D."/>
            <person name="Feist S.W."/>
        </authorList>
    </citation>
    <scope>NUCLEOTIDE SEQUENCE</scope>
</reference>
<accession>A0A2H9T8C1</accession>
<dbReference type="InterPro" id="IPR001579">
    <property type="entry name" value="Glyco_hydro_18_chit_AS"/>
</dbReference>
<organism evidence="6">
    <name type="scientific">invertebrate metagenome</name>
    <dbReference type="NCBI Taxonomy" id="1711999"/>
    <lineage>
        <taxon>unclassified sequences</taxon>
        <taxon>metagenomes</taxon>
        <taxon>organismal metagenomes</taxon>
    </lineage>
</organism>
<dbReference type="SMART" id="SM00495">
    <property type="entry name" value="ChtBD3"/>
    <property type="match status" value="3"/>
</dbReference>
<evidence type="ECO:0000256" key="3">
    <source>
        <dbReference type="ARBA" id="ARBA00023295"/>
    </source>
</evidence>
<dbReference type="InterPro" id="IPR017853">
    <property type="entry name" value="GH"/>
</dbReference>
<dbReference type="Gene3D" id="3.10.50.10">
    <property type="match status" value="1"/>
</dbReference>
<dbReference type="SUPFAM" id="SSF51445">
    <property type="entry name" value="(Trans)glycosidases"/>
    <property type="match status" value="1"/>
</dbReference>
<dbReference type="InterPro" id="IPR050314">
    <property type="entry name" value="Glycosyl_Hydrlase_18"/>
</dbReference>
<keyword evidence="1 6" id="KW-0378">Hydrolase</keyword>
<keyword evidence="3 6" id="KW-0326">Glycosidase</keyword>
<dbReference type="InterPro" id="IPR003610">
    <property type="entry name" value="CBM5/12"/>
</dbReference>
<dbReference type="GO" id="GO:0005576">
    <property type="term" value="C:extracellular region"/>
    <property type="evidence" value="ECO:0007669"/>
    <property type="project" value="InterPro"/>
</dbReference>
<dbReference type="GO" id="GO:0008843">
    <property type="term" value="F:endochitinase activity"/>
    <property type="evidence" value="ECO:0007669"/>
    <property type="project" value="UniProtKB-EC"/>
</dbReference>
<feature type="compositionally biased region" description="Low complexity" evidence="4">
    <location>
        <begin position="582"/>
        <end position="612"/>
    </location>
</feature>
<dbReference type="EC" id="3.2.1.14" evidence="6"/>
<proteinExistence type="predicted"/>
<evidence type="ECO:0000256" key="2">
    <source>
        <dbReference type="ARBA" id="ARBA00023277"/>
    </source>
</evidence>
<dbReference type="GO" id="GO:0005975">
    <property type="term" value="P:carbohydrate metabolic process"/>
    <property type="evidence" value="ECO:0007669"/>
    <property type="project" value="InterPro"/>
</dbReference>
<feature type="domain" description="GH18" evidence="5">
    <location>
        <begin position="77"/>
        <end position="504"/>
    </location>
</feature>
<feature type="compositionally biased region" description="Polar residues" evidence="4">
    <location>
        <begin position="732"/>
        <end position="744"/>
    </location>
</feature>
<dbReference type="InterPro" id="IPR036573">
    <property type="entry name" value="CBM_sf_5/12"/>
</dbReference>